<dbReference type="PATRIC" id="fig|1423788.3.peg.601"/>
<dbReference type="InterPro" id="IPR051541">
    <property type="entry name" value="PTS_SugarTrans_NitroReg"/>
</dbReference>
<dbReference type="Proteomes" id="UP000051515">
    <property type="component" value="Unassembled WGS sequence"/>
</dbReference>
<dbReference type="InterPro" id="IPR004715">
    <property type="entry name" value="PTS_IIA_fruc"/>
</dbReference>
<keyword evidence="8" id="KW-1185">Reference proteome</keyword>
<organism evidence="7 8">
    <name type="scientific">Companilactobacillus bobalius DSM 19674</name>
    <dbReference type="NCBI Taxonomy" id="1423788"/>
    <lineage>
        <taxon>Bacteria</taxon>
        <taxon>Bacillati</taxon>
        <taxon>Bacillota</taxon>
        <taxon>Bacilli</taxon>
        <taxon>Lactobacillales</taxon>
        <taxon>Lactobacillaceae</taxon>
        <taxon>Companilactobacillus</taxon>
        <taxon>Companilactobacillus bobalius</taxon>
    </lineage>
</organism>
<evidence type="ECO:0000256" key="4">
    <source>
        <dbReference type="ARBA" id="ARBA00022679"/>
    </source>
</evidence>
<dbReference type="GO" id="GO:0008982">
    <property type="term" value="F:protein-N(PI)-phosphohistidine-sugar phosphotransferase activity"/>
    <property type="evidence" value="ECO:0007669"/>
    <property type="project" value="InterPro"/>
</dbReference>
<evidence type="ECO:0000256" key="5">
    <source>
        <dbReference type="ARBA" id="ARBA00022683"/>
    </source>
</evidence>
<evidence type="ECO:0000256" key="3">
    <source>
        <dbReference type="ARBA" id="ARBA00022597"/>
    </source>
</evidence>
<dbReference type="STRING" id="1423788.FC78_GL000589"/>
<keyword evidence="4" id="KW-0808">Transferase</keyword>
<dbReference type="InterPro" id="IPR016152">
    <property type="entry name" value="PTrfase/Anion_transptr"/>
</dbReference>
<proteinExistence type="predicted"/>
<gene>
    <name evidence="7" type="ORF">FC78_GL000589</name>
</gene>
<dbReference type="CDD" id="cd00211">
    <property type="entry name" value="PTS_IIA_fru"/>
    <property type="match status" value="1"/>
</dbReference>
<dbReference type="EMBL" id="AZDY01000042">
    <property type="protein sequence ID" value="KRK81536.1"/>
    <property type="molecule type" value="Genomic_DNA"/>
</dbReference>
<evidence type="ECO:0000313" key="7">
    <source>
        <dbReference type="EMBL" id="KRK81536.1"/>
    </source>
</evidence>
<keyword evidence="1" id="KW-0813">Transport</keyword>
<keyword evidence="2" id="KW-0597">Phosphoprotein</keyword>
<protein>
    <submittedName>
        <fullName evidence="7">PTS system protein</fullName>
    </submittedName>
</protein>
<dbReference type="OrthoDB" id="95460at2"/>
<dbReference type="Gene3D" id="3.40.930.10">
    <property type="entry name" value="Mannitol-specific EII, Chain A"/>
    <property type="match status" value="1"/>
</dbReference>
<keyword evidence="5" id="KW-0598">Phosphotransferase system</keyword>
<evidence type="ECO:0000313" key="8">
    <source>
        <dbReference type="Proteomes" id="UP000051515"/>
    </source>
</evidence>
<comment type="caution">
    <text evidence="7">The sequence shown here is derived from an EMBL/GenBank/DDBJ whole genome shotgun (WGS) entry which is preliminary data.</text>
</comment>
<dbReference type="InterPro" id="IPR002178">
    <property type="entry name" value="PTS_EIIA_type-2_dom"/>
</dbReference>
<keyword evidence="3" id="KW-0762">Sugar transport</keyword>
<dbReference type="Pfam" id="PF00359">
    <property type="entry name" value="PTS_EIIA_2"/>
    <property type="match status" value="1"/>
</dbReference>
<evidence type="ECO:0000256" key="1">
    <source>
        <dbReference type="ARBA" id="ARBA00022448"/>
    </source>
</evidence>
<dbReference type="GO" id="GO:0016020">
    <property type="term" value="C:membrane"/>
    <property type="evidence" value="ECO:0007669"/>
    <property type="project" value="InterPro"/>
</dbReference>
<accession>A0A0R1KDN5</accession>
<dbReference type="PROSITE" id="PS51094">
    <property type="entry name" value="PTS_EIIA_TYPE_2"/>
    <property type="match status" value="1"/>
</dbReference>
<dbReference type="SUPFAM" id="SSF55804">
    <property type="entry name" value="Phoshotransferase/anion transport protein"/>
    <property type="match status" value="1"/>
</dbReference>
<sequence length="148" mass="16654">MDKEIFNKENIFYDQSSTTQDDAFKNIGKFVAEKGYSNSANAFYEGLKTREAESTTGFKDGIAIPHSNDDSVEKPGLFLIKFTNGIEWNALDNKPIKVAFVLSIPKNGSTEHLKLLSKIARKLMDDEFRQNILDSNDQDVLSEAINQI</sequence>
<dbReference type="NCBIfam" id="TIGR00848">
    <property type="entry name" value="fruA"/>
    <property type="match status" value="1"/>
</dbReference>
<dbReference type="AlphaFoldDB" id="A0A0R1KDN5"/>
<name>A0A0R1KDN5_9LACO</name>
<feature type="domain" description="PTS EIIA type-2" evidence="6">
    <location>
        <begin position="4"/>
        <end position="148"/>
    </location>
</feature>
<dbReference type="PANTHER" id="PTHR47738">
    <property type="entry name" value="PTS SYSTEM FRUCTOSE-LIKE EIIA COMPONENT-RELATED"/>
    <property type="match status" value="1"/>
</dbReference>
<evidence type="ECO:0000256" key="2">
    <source>
        <dbReference type="ARBA" id="ARBA00022553"/>
    </source>
</evidence>
<dbReference type="RefSeq" id="WP_056955192.1">
    <property type="nucleotide sequence ID" value="NZ_AZDY01000042.1"/>
</dbReference>
<reference evidence="7 8" key="1">
    <citation type="journal article" date="2015" name="Genome Announc.">
        <title>Expanding the biotechnology potential of lactobacilli through comparative genomics of 213 strains and associated genera.</title>
        <authorList>
            <person name="Sun Z."/>
            <person name="Harris H.M."/>
            <person name="McCann A."/>
            <person name="Guo C."/>
            <person name="Argimon S."/>
            <person name="Zhang W."/>
            <person name="Yang X."/>
            <person name="Jeffery I.B."/>
            <person name="Cooney J.C."/>
            <person name="Kagawa T.F."/>
            <person name="Liu W."/>
            <person name="Song Y."/>
            <person name="Salvetti E."/>
            <person name="Wrobel A."/>
            <person name="Rasinkangas P."/>
            <person name="Parkhill J."/>
            <person name="Rea M.C."/>
            <person name="O'Sullivan O."/>
            <person name="Ritari J."/>
            <person name="Douillard F.P."/>
            <person name="Paul Ross R."/>
            <person name="Yang R."/>
            <person name="Briner A.E."/>
            <person name="Felis G.E."/>
            <person name="de Vos W.M."/>
            <person name="Barrangou R."/>
            <person name="Klaenhammer T.R."/>
            <person name="Caufield P.W."/>
            <person name="Cui Y."/>
            <person name="Zhang H."/>
            <person name="O'Toole P.W."/>
        </authorList>
    </citation>
    <scope>NUCLEOTIDE SEQUENCE [LARGE SCALE GENOMIC DNA]</scope>
    <source>
        <strain evidence="7 8">DSM 19674</strain>
    </source>
</reference>
<evidence type="ECO:0000259" key="6">
    <source>
        <dbReference type="PROSITE" id="PS51094"/>
    </source>
</evidence>
<dbReference type="PANTHER" id="PTHR47738:SF2">
    <property type="entry name" value="PTS SYSTEM FRUCTOSE-LIKE EIIA COMPONENT"/>
    <property type="match status" value="1"/>
</dbReference>
<dbReference type="GO" id="GO:0009401">
    <property type="term" value="P:phosphoenolpyruvate-dependent sugar phosphotransferase system"/>
    <property type="evidence" value="ECO:0007669"/>
    <property type="project" value="UniProtKB-KW"/>
</dbReference>